<evidence type="ECO:0000256" key="4">
    <source>
        <dbReference type="ARBA" id="ARBA00023054"/>
    </source>
</evidence>
<comment type="caution">
    <text evidence="6">The sequence shown here is derived from an EMBL/GenBank/DDBJ whole genome shotgun (WGS) entry which is preliminary data.</text>
</comment>
<dbReference type="EMBL" id="JAODUO010000310">
    <property type="protein sequence ID" value="KAK2183492.1"/>
    <property type="molecule type" value="Genomic_DNA"/>
</dbReference>
<dbReference type="GO" id="GO:0005794">
    <property type="term" value="C:Golgi apparatus"/>
    <property type="evidence" value="ECO:0007669"/>
    <property type="project" value="UniProtKB-SubCell"/>
</dbReference>
<feature type="compositionally biased region" description="Basic and acidic residues" evidence="5">
    <location>
        <begin position="128"/>
        <end position="166"/>
    </location>
</feature>
<organism evidence="6 7">
    <name type="scientific">Ridgeia piscesae</name>
    <name type="common">Tubeworm</name>
    <dbReference type="NCBI Taxonomy" id="27915"/>
    <lineage>
        <taxon>Eukaryota</taxon>
        <taxon>Metazoa</taxon>
        <taxon>Spiralia</taxon>
        <taxon>Lophotrochozoa</taxon>
        <taxon>Annelida</taxon>
        <taxon>Polychaeta</taxon>
        <taxon>Sedentaria</taxon>
        <taxon>Canalipalpata</taxon>
        <taxon>Sabellida</taxon>
        <taxon>Siboglinidae</taxon>
        <taxon>Ridgeia</taxon>
    </lineage>
</organism>
<keyword evidence="7" id="KW-1185">Reference proteome</keyword>
<evidence type="ECO:0000256" key="5">
    <source>
        <dbReference type="SAM" id="MobiDB-lite"/>
    </source>
</evidence>
<dbReference type="Proteomes" id="UP001209878">
    <property type="component" value="Unassembled WGS sequence"/>
</dbReference>
<evidence type="ECO:0000256" key="3">
    <source>
        <dbReference type="ARBA" id="ARBA00023034"/>
    </source>
</evidence>
<dbReference type="PANTHER" id="PTHR14899">
    <property type="entry name" value="G KINASE ANCHORING PROTEIN 1"/>
    <property type="match status" value="1"/>
</dbReference>
<evidence type="ECO:0000256" key="1">
    <source>
        <dbReference type="ARBA" id="ARBA00004555"/>
    </source>
</evidence>
<feature type="region of interest" description="Disordered" evidence="5">
    <location>
        <begin position="128"/>
        <end position="172"/>
    </location>
</feature>
<comment type="similarity">
    <text evidence="2">Belongs to the GKAP1 family.</text>
</comment>
<evidence type="ECO:0000256" key="2">
    <source>
        <dbReference type="ARBA" id="ARBA00006662"/>
    </source>
</evidence>
<dbReference type="GO" id="GO:0007165">
    <property type="term" value="P:signal transduction"/>
    <property type="evidence" value="ECO:0007669"/>
    <property type="project" value="InterPro"/>
</dbReference>
<evidence type="ECO:0000313" key="6">
    <source>
        <dbReference type="EMBL" id="KAK2183492.1"/>
    </source>
</evidence>
<name>A0AAD9L5C9_RIDPI</name>
<dbReference type="AlphaFoldDB" id="A0AAD9L5C9"/>
<evidence type="ECO:0000313" key="7">
    <source>
        <dbReference type="Proteomes" id="UP001209878"/>
    </source>
</evidence>
<keyword evidence="4" id="KW-0175">Coiled coil</keyword>
<sequence>MDTIEPPLSAVSVAAAEADPLFFDKVQQDVENIVRKEIIQDEYRKHYHVENAQIIHFQEEIAKRDTEIVMLKETAQKFEGELKQVKKRNQQLCHILGQGEMKDKTAILLELDDLKQVRDELTEEVRTLTTELEKERSKSKSLRSEQDRQLEKSEKQDKHDRHDKGKVPKLTF</sequence>
<gene>
    <name evidence="6" type="ORF">NP493_310g02025</name>
</gene>
<dbReference type="PANTHER" id="PTHR14899:SF0">
    <property type="entry name" value="G KINASE-ANCHORING PROTEIN 1"/>
    <property type="match status" value="1"/>
</dbReference>
<dbReference type="InterPro" id="IPR026109">
    <property type="entry name" value="GKAP1"/>
</dbReference>
<proteinExistence type="inferred from homology"/>
<accession>A0AAD9L5C9</accession>
<protein>
    <submittedName>
        <fullName evidence="6">Uncharacterized protein</fullName>
    </submittedName>
</protein>
<comment type="subcellular location">
    <subcellularLocation>
        <location evidence="1">Golgi apparatus</location>
    </subcellularLocation>
</comment>
<keyword evidence="3" id="KW-0333">Golgi apparatus</keyword>
<reference evidence="6" key="1">
    <citation type="journal article" date="2023" name="Mol. Biol. Evol.">
        <title>Third-Generation Sequencing Reveals the Adaptive Role of the Epigenome in Three Deep-Sea Polychaetes.</title>
        <authorList>
            <person name="Perez M."/>
            <person name="Aroh O."/>
            <person name="Sun Y."/>
            <person name="Lan Y."/>
            <person name="Juniper S.K."/>
            <person name="Young C.R."/>
            <person name="Angers B."/>
            <person name="Qian P.Y."/>
        </authorList>
    </citation>
    <scope>NUCLEOTIDE SEQUENCE</scope>
    <source>
        <strain evidence="6">R07B-5</strain>
    </source>
</reference>